<dbReference type="InterPro" id="IPR028994">
    <property type="entry name" value="Integrin_alpha_N"/>
</dbReference>
<evidence type="ECO:0000313" key="2">
    <source>
        <dbReference type="EMBL" id="SVC21789.1"/>
    </source>
</evidence>
<evidence type="ECO:0000256" key="1">
    <source>
        <dbReference type="ARBA" id="ARBA00022729"/>
    </source>
</evidence>
<dbReference type="AlphaFoldDB" id="A0A382KC84"/>
<feature type="non-terminal residue" evidence="2">
    <location>
        <position position="294"/>
    </location>
</feature>
<accession>A0A382KC84</accession>
<keyword evidence="1" id="KW-0732">Signal</keyword>
<reference evidence="2" key="1">
    <citation type="submission" date="2018-05" db="EMBL/GenBank/DDBJ databases">
        <authorList>
            <person name="Lanie J.A."/>
            <person name="Ng W.-L."/>
            <person name="Kazmierczak K.M."/>
            <person name="Andrzejewski T.M."/>
            <person name="Davidsen T.M."/>
            <person name="Wayne K.J."/>
            <person name="Tettelin H."/>
            <person name="Glass J.I."/>
            <person name="Rusch D."/>
            <person name="Podicherti R."/>
            <person name="Tsui H.-C.T."/>
            <person name="Winkler M.E."/>
        </authorList>
    </citation>
    <scope>NUCLEOTIDE SEQUENCE</scope>
</reference>
<protein>
    <recommendedName>
        <fullName evidence="3">VCBS repeat-containing protein</fullName>
    </recommendedName>
</protein>
<dbReference type="InterPro" id="IPR013517">
    <property type="entry name" value="FG-GAP"/>
</dbReference>
<organism evidence="2">
    <name type="scientific">marine metagenome</name>
    <dbReference type="NCBI Taxonomy" id="408172"/>
    <lineage>
        <taxon>unclassified sequences</taxon>
        <taxon>metagenomes</taxon>
        <taxon>ecological metagenomes</taxon>
    </lineage>
</organism>
<sequence>MHRFTSLFLLFSFLGLCSFVHGAPYPKFKAQLLHKDNVEACAVGDIDKDGDLDLVAGEHWYRNPEWKPIKFRSIRPFGKDYMQDNGDYLYDVNGDGWLDVIAGQFTLSVVLWFENPGKRGRASSSVPWVQHELMDTGFKHNEMIFLRDMDGDGTPEYVANSWNAKNPMLVWKFAKKDGKPTMTKSVISKSGNGHGQGFGDVNGDGHEDIVFMQGWYERPAKNPFGQPWKWHKDFTLPHASCPILLLDLNKDGRNDLIWGNGHNYGLFWHEQLEPKKDGTTVWKHHLIDKKISQL</sequence>
<proteinExistence type="predicted"/>
<gene>
    <name evidence="2" type="ORF">METZ01_LOCUS274643</name>
</gene>
<dbReference type="EMBL" id="UINC01079624">
    <property type="protein sequence ID" value="SVC21789.1"/>
    <property type="molecule type" value="Genomic_DNA"/>
</dbReference>
<dbReference type="PANTHER" id="PTHR44103:SF1">
    <property type="entry name" value="PROPROTEIN CONVERTASE P"/>
    <property type="match status" value="1"/>
</dbReference>
<dbReference type="Pfam" id="PF13517">
    <property type="entry name" value="FG-GAP_3"/>
    <property type="match status" value="1"/>
</dbReference>
<name>A0A382KC84_9ZZZZ</name>
<evidence type="ECO:0008006" key="3">
    <source>
        <dbReference type="Google" id="ProtNLM"/>
    </source>
</evidence>
<dbReference type="Gene3D" id="2.130.10.130">
    <property type="entry name" value="Integrin alpha, N-terminal"/>
    <property type="match status" value="1"/>
</dbReference>
<dbReference type="PANTHER" id="PTHR44103">
    <property type="entry name" value="PROPROTEIN CONVERTASE P"/>
    <property type="match status" value="1"/>
</dbReference>
<dbReference type="SUPFAM" id="SSF69318">
    <property type="entry name" value="Integrin alpha N-terminal domain"/>
    <property type="match status" value="1"/>
</dbReference>